<dbReference type="PANTHER" id="PTHR24107">
    <property type="entry name" value="YNEIN REGULATORY COMPLEX SUBUNIT 5"/>
    <property type="match status" value="1"/>
</dbReference>
<dbReference type="GO" id="GO:0005856">
    <property type="term" value="C:cytoskeleton"/>
    <property type="evidence" value="ECO:0007669"/>
    <property type="project" value="UniProtKB-SubCell"/>
</dbReference>
<dbReference type="AlphaFoldDB" id="A0A7E5VC35"/>
<feature type="compositionally biased region" description="Polar residues" evidence="4">
    <location>
        <begin position="549"/>
        <end position="563"/>
    </location>
</feature>
<dbReference type="Gene3D" id="3.80.10.10">
    <property type="entry name" value="Ribonuclease Inhibitor"/>
    <property type="match status" value="1"/>
</dbReference>
<dbReference type="InterPro" id="IPR001611">
    <property type="entry name" value="Leu-rich_rpt"/>
</dbReference>
<dbReference type="RefSeq" id="XP_026725863.1">
    <property type="nucleotide sequence ID" value="XM_026870062.1"/>
</dbReference>
<dbReference type="GeneID" id="113492562"/>
<gene>
    <name evidence="6" type="primary">LOC113492562</name>
</gene>
<evidence type="ECO:0000313" key="6">
    <source>
        <dbReference type="RefSeq" id="XP_026725863.1"/>
    </source>
</evidence>
<dbReference type="InterPro" id="IPR052410">
    <property type="entry name" value="DRC5"/>
</dbReference>
<sequence length="608" mass="67865">MKFPESVKYSSYLAYKHHEIIEGKRKVKAECFDWDFNIPKSLVSICIEKLAENWLGYPKLKDLTAKDRELFLQILDTDVPLQILVDNIKSDIFWKRCYHSKFPDSPILAEDKKWINVFMERHFAFILENMNPRQYDPEKVTTLVQLCGPYIQKLSIRSLIPTDIPVQRMASPELAHLVTNQRQTENKQLSKNNEVLSRDHISLHAALGSLTNLVELHLTYQLKSIGVEYRRDQFQFTNNDAKSLARGLEKCVQLRILRITRSDMNCQRVRYVLRGLADNLRLETLDFSHCKCGDEGASSIAKFIFNRDALRTLILADNVFGPVGVESIAHALNHYRCGIRTLDLRLNTKLGSEGIAHVAVSLARGCNLTSLNISGCGITPGPLSKPPAGVWSTTSAENPPTCGDLLARAIGLVKTPLRTLDLSVNDIGSPSDSILSNAICLSYIVDLNLKRSGMSSMAKAVAESAAAAQRLRREAEKGIRFRRSAGKLVQARRVAKGMNIDTDPLLMAQQLSARPSIVSVASEEGTYSLQTQPLPSDFGFVPSFKSPLPSSRASSITGPPTSRRSSHHNILEPVKDVRRTALVRRGSDGSLLQPRSENTQRHIKIFVS</sequence>
<evidence type="ECO:0000313" key="5">
    <source>
        <dbReference type="Proteomes" id="UP000322000"/>
    </source>
</evidence>
<dbReference type="KEGG" id="tnl:113492562"/>
<organism evidence="5 6">
    <name type="scientific">Trichoplusia ni</name>
    <name type="common">Cabbage looper</name>
    <dbReference type="NCBI Taxonomy" id="7111"/>
    <lineage>
        <taxon>Eukaryota</taxon>
        <taxon>Metazoa</taxon>
        <taxon>Ecdysozoa</taxon>
        <taxon>Arthropoda</taxon>
        <taxon>Hexapoda</taxon>
        <taxon>Insecta</taxon>
        <taxon>Pterygota</taxon>
        <taxon>Neoptera</taxon>
        <taxon>Endopterygota</taxon>
        <taxon>Lepidoptera</taxon>
        <taxon>Glossata</taxon>
        <taxon>Ditrysia</taxon>
        <taxon>Noctuoidea</taxon>
        <taxon>Noctuidae</taxon>
        <taxon>Plusiinae</taxon>
        <taxon>Trichoplusia</taxon>
    </lineage>
</organism>
<dbReference type="SUPFAM" id="SSF52047">
    <property type="entry name" value="RNI-like"/>
    <property type="match status" value="1"/>
</dbReference>
<evidence type="ECO:0000256" key="3">
    <source>
        <dbReference type="ARBA" id="ARBA00023212"/>
    </source>
</evidence>
<dbReference type="InParanoid" id="A0A7E5VC35"/>
<feature type="region of interest" description="Disordered" evidence="4">
    <location>
        <begin position="549"/>
        <end position="573"/>
    </location>
</feature>
<dbReference type="Pfam" id="PF13516">
    <property type="entry name" value="LRR_6"/>
    <property type="match status" value="3"/>
</dbReference>
<accession>A0A7E5VC35</accession>
<name>A0A7E5VC35_TRINI</name>
<keyword evidence="5" id="KW-1185">Reference proteome</keyword>
<proteinExistence type="predicted"/>
<evidence type="ECO:0000256" key="2">
    <source>
        <dbReference type="ARBA" id="ARBA00022490"/>
    </source>
</evidence>
<comment type="subcellular location">
    <subcellularLocation>
        <location evidence="1">Cytoplasm</location>
        <location evidence="1">Cytoskeleton</location>
    </subcellularLocation>
</comment>
<keyword evidence="2" id="KW-0963">Cytoplasm</keyword>
<keyword evidence="3" id="KW-0206">Cytoskeleton</keyword>
<evidence type="ECO:0000256" key="4">
    <source>
        <dbReference type="SAM" id="MobiDB-lite"/>
    </source>
</evidence>
<dbReference type="FunCoup" id="A0A7E5VC35">
    <property type="interactions" value="13"/>
</dbReference>
<dbReference type="OrthoDB" id="120976at2759"/>
<dbReference type="Proteomes" id="UP000322000">
    <property type="component" value="Chromosome 4"/>
</dbReference>
<dbReference type="SMART" id="SM00368">
    <property type="entry name" value="LRR_RI"/>
    <property type="match status" value="3"/>
</dbReference>
<evidence type="ECO:0000256" key="1">
    <source>
        <dbReference type="ARBA" id="ARBA00004245"/>
    </source>
</evidence>
<reference evidence="6" key="1">
    <citation type="submission" date="2025-08" db="UniProtKB">
        <authorList>
            <consortium name="RefSeq"/>
        </authorList>
    </citation>
    <scope>IDENTIFICATION</scope>
</reference>
<dbReference type="PANTHER" id="PTHR24107:SF20">
    <property type="entry name" value="DYNEIN REGULATORY COMPLEX SUBUNIT 5"/>
    <property type="match status" value="1"/>
</dbReference>
<protein>
    <submittedName>
        <fullName evidence="6">Dynein regulatory complex subunit 5-like</fullName>
    </submittedName>
</protein>
<dbReference type="InterPro" id="IPR032675">
    <property type="entry name" value="LRR_dom_sf"/>
</dbReference>